<accession>A0A1H4IEP0</accession>
<evidence type="ECO:0000313" key="2">
    <source>
        <dbReference type="EMBL" id="SEB32136.1"/>
    </source>
</evidence>
<keyword evidence="1" id="KW-0472">Membrane</keyword>
<keyword evidence="3" id="KW-1185">Reference proteome</keyword>
<reference evidence="3" key="1">
    <citation type="submission" date="2016-10" db="EMBL/GenBank/DDBJ databases">
        <authorList>
            <person name="Varghese N."/>
            <person name="Submissions S."/>
        </authorList>
    </citation>
    <scope>NUCLEOTIDE SEQUENCE [LARGE SCALE GENOMIC DNA]</scope>
    <source>
        <strain evidence="3">DSM 44544</strain>
    </source>
</reference>
<protein>
    <submittedName>
        <fullName evidence="2">Uncharacterized protein</fullName>
    </submittedName>
</protein>
<sequence length="50" mass="5498">MHVADEATSRAASYVLIGTGLLAAGAVLACLPESTQYYRQAALWRFRRKN</sequence>
<dbReference type="Proteomes" id="UP000199622">
    <property type="component" value="Unassembled WGS sequence"/>
</dbReference>
<organism evidence="2 3">
    <name type="scientific">Amycolatopsis tolypomycina</name>
    <dbReference type="NCBI Taxonomy" id="208445"/>
    <lineage>
        <taxon>Bacteria</taxon>
        <taxon>Bacillati</taxon>
        <taxon>Actinomycetota</taxon>
        <taxon>Actinomycetes</taxon>
        <taxon>Pseudonocardiales</taxon>
        <taxon>Pseudonocardiaceae</taxon>
        <taxon>Amycolatopsis</taxon>
    </lineage>
</organism>
<keyword evidence="1" id="KW-0812">Transmembrane</keyword>
<name>A0A1H4IEP0_9PSEU</name>
<feature type="transmembrane region" description="Helical" evidence="1">
    <location>
        <begin position="12"/>
        <end position="31"/>
    </location>
</feature>
<dbReference type="STRING" id="208445.SAMN04489727_0402"/>
<evidence type="ECO:0000256" key="1">
    <source>
        <dbReference type="SAM" id="Phobius"/>
    </source>
</evidence>
<evidence type="ECO:0000313" key="3">
    <source>
        <dbReference type="Proteomes" id="UP000199622"/>
    </source>
</evidence>
<proteinExistence type="predicted"/>
<gene>
    <name evidence="2" type="ORF">SAMN04489727_0402</name>
</gene>
<dbReference type="AlphaFoldDB" id="A0A1H4IEP0"/>
<keyword evidence="1" id="KW-1133">Transmembrane helix</keyword>
<dbReference type="EMBL" id="FNSO01000002">
    <property type="protein sequence ID" value="SEB32136.1"/>
    <property type="molecule type" value="Genomic_DNA"/>
</dbReference>